<dbReference type="Proteomes" id="UP001632038">
    <property type="component" value="Unassembled WGS sequence"/>
</dbReference>
<accession>A0ABD3BN60</accession>
<evidence type="ECO:0000313" key="1">
    <source>
        <dbReference type="EMBL" id="KAL3618416.1"/>
    </source>
</evidence>
<proteinExistence type="predicted"/>
<gene>
    <name evidence="1" type="primary">SPL14_4</name>
    <name evidence="1" type="ORF">CASFOL_038737</name>
</gene>
<dbReference type="AlphaFoldDB" id="A0ABD3BN60"/>
<dbReference type="Pfam" id="PF26102">
    <property type="entry name" value="Ig_SPL7"/>
    <property type="match status" value="1"/>
</dbReference>
<dbReference type="EMBL" id="JAVIJP010000081">
    <property type="protein sequence ID" value="KAL3618416.1"/>
    <property type="molecule type" value="Genomic_DNA"/>
</dbReference>
<protein>
    <submittedName>
        <fullName evidence="1">SBP domain</fullName>
    </submittedName>
</protein>
<comment type="caution">
    <text evidence="1">The sequence shown here is derived from an EMBL/GenBank/DDBJ whole genome shotgun (WGS) entry which is preliminary data.</text>
</comment>
<evidence type="ECO:0000313" key="2">
    <source>
        <dbReference type="Proteomes" id="UP001632038"/>
    </source>
</evidence>
<sequence length="265" mass="29708">MTVVIFMCYYCTMFNKDPSHLPLSRRNQYTIGFQTVHQRCICRCPAGCIVLFLYLSMSSSAWNKLEKNFLSYVNSLVNDTNDAFWRNRRFLVYTDRKMASHKDGAIRLCKSWRDLTIPELISVSPLAIVAGQETSLLLRGRNLTGRNLTAPSTTIHCTHADGRYSIEKVASSCQATGHDHEIILSSFMICESAIIEENGQISISIKDGMKPFQVEMNDDQGPKSSSCPRCAVTAARLYSTRFSSGLLHHRWMRASASSVAVLASC</sequence>
<reference evidence="2" key="1">
    <citation type="journal article" date="2024" name="IScience">
        <title>Strigolactones Initiate the Formation of Haustorium-like Structures in Castilleja.</title>
        <authorList>
            <person name="Buerger M."/>
            <person name="Peterson D."/>
            <person name="Chory J."/>
        </authorList>
    </citation>
    <scope>NUCLEOTIDE SEQUENCE [LARGE SCALE GENOMIC DNA]</scope>
</reference>
<organism evidence="1 2">
    <name type="scientific">Castilleja foliolosa</name>
    <dbReference type="NCBI Taxonomy" id="1961234"/>
    <lineage>
        <taxon>Eukaryota</taxon>
        <taxon>Viridiplantae</taxon>
        <taxon>Streptophyta</taxon>
        <taxon>Embryophyta</taxon>
        <taxon>Tracheophyta</taxon>
        <taxon>Spermatophyta</taxon>
        <taxon>Magnoliopsida</taxon>
        <taxon>eudicotyledons</taxon>
        <taxon>Gunneridae</taxon>
        <taxon>Pentapetalae</taxon>
        <taxon>asterids</taxon>
        <taxon>lamiids</taxon>
        <taxon>Lamiales</taxon>
        <taxon>Orobanchaceae</taxon>
        <taxon>Pedicularideae</taxon>
        <taxon>Castillejinae</taxon>
        <taxon>Castilleja</taxon>
    </lineage>
</organism>
<name>A0ABD3BN60_9LAMI</name>
<keyword evidence="2" id="KW-1185">Reference proteome</keyword>